<accession>A0A3A8PWF0</accession>
<keyword evidence="1" id="KW-0732">Signal</keyword>
<dbReference type="Proteomes" id="UP000282656">
    <property type="component" value="Unassembled WGS sequence"/>
</dbReference>
<comment type="caution">
    <text evidence="2">The sequence shown here is derived from an EMBL/GenBank/DDBJ whole genome shotgun (WGS) entry which is preliminary data.</text>
</comment>
<dbReference type="EMBL" id="RAWM01000141">
    <property type="protein sequence ID" value="RKH60756.1"/>
    <property type="molecule type" value="Genomic_DNA"/>
</dbReference>
<evidence type="ECO:0000313" key="2">
    <source>
        <dbReference type="EMBL" id="RKH60756.1"/>
    </source>
</evidence>
<proteinExistence type="predicted"/>
<evidence type="ECO:0000313" key="3">
    <source>
        <dbReference type="Proteomes" id="UP000282656"/>
    </source>
</evidence>
<organism evidence="2 3">
    <name type="scientific">Corallococcus interemptor</name>
    <dbReference type="NCBI Taxonomy" id="2316720"/>
    <lineage>
        <taxon>Bacteria</taxon>
        <taxon>Pseudomonadati</taxon>
        <taxon>Myxococcota</taxon>
        <taxon>Myxococcia</taxon>
        <taxon>Myxococcales</taxon>
        <taxon>Cystobacterineae</taxon>
        <taxon>Myxococcaceae</taxon>
        <taxon>Corallococcus</taxon>
    </lineage>
</organism>
<gene>
    <name evidence="2" type="ORF">D7X96_32985</name>
</gene>
<evidence type="ECO:0008006" key="4">
    <source>
        <dbReference type="Google" id="ProtNLM"/>
    </source>
</evidence>
<sequence length="279" mass="28849">MRAGLGAVGLAVLAWACAGDPSALPAPSIVSVEPATLPVNAKDQDVTVRFDARYGVAVDYGARTVEARMGSGRVWVDDKEATVTRFDPEGVAIATVPRGLGAGAHAIRLRLDDGREAVAERALTLRPPGQEIIDPPLLEDGGVLIETDAGPIHGGFDGGVDTEDGGVQVDGGPGPDVPMREGDITGFSFDDIEGTRVSRTSFAITVHAQGPRAGDFQGSLELYASRGNVTPAKIGPCIGGLCLGFVALDAPAGNVRLSARDSFGATGESNTFRLEPYKE</sequence>
<feature type="signal peptide" evidence="1">
    <location>
        <begin position="1"/>
        <end position="18"/>
    </location>
</feature>
<evidence type="ECO:0000256" key="1">
    <source>
        <dbReference type="SAM" id="SignalP"/>
    </source>
</evidence>
<dbReference type="AlphaFoldDB" id="A0A3A8PWF0"/>
<feature type="chain" id="PRO_5017315183" description="SbsA Ig-like domain-containing protein" evidence="1">
    <location>
        <begin position="19"/>
        <end position="279"/>
    </location>
</feature>
<reference evidence="3" key="1">
    <citation type="submission" date="2018-09" db="EMBL/GenBank/DDBJ databases">
        <authorList>
            <person name="Livingstone P.G."/>
            <person name="Whitworth D.E."/>
        </authorList>
    </citation>
    <scope>NUCLEOTIDE SEQUENCE [LARGE SCALE GENOMIC DNA]</scope>
    <source>
        <strain evidence="3">AB047A</strain>
    </source>
</reference>
<protein>
    <recommendedName>
        <fullName evidence="4">SbsA Ig-like domain-containing protein</fullName>
    </recommendedName>
</protein>
<keyword evidence="3" id="KW-1185">Reference proteome</keyword>
<name>A0A3A8PWF0_9BACT</name>